<evidence type="ECO:0000313" key="3">
    <source>
        <dbReference type="Proteomes" id="UP000054477"/>
    </source>
</evidence>
<sequence length="273" mass="30094">MYASTFNTESFVTATFFIERLIQNEDHVFNIIDQCQNDSTLSLDLQLILETAITEKQLEDKLGYKDDNVLHLHTILVTAIAAAIQHGILNTIRDSKKLPVVPDYIPITGRNPPYPLESLLSILIDAPQLFVVQNAKKSVIFAKIAMIINAKDVFGGDQATLPLIAKRRIAAGEKKYITPPNTDPGDMIQRQENNDGKPSINGQGPKKQPEVIDLTSPSPPPSLLPPTPPPSLWTPPSSPPYRPWSPSQLTPLFDLTDLVSDFDSVTSSNSSKF</sequence>
<evidence type="ECO:0000313" key="2">
    <source>
        <dbReference type="EMBL" id="KIJ93716.1"/>
    </source>
</evidence>
<gene>
    <name evidence="2" type="ORF">K443DRAFT_12673</name>
</gene>
<name>A0A0C9X7W8_9AGAR</name>
<feature type="region of interest" description="Disordered" evidence="1">
    <location>
        <begin position="175"/>
        <end position="250"/>
    </location>
</feature>
<proteinExistence type="predicted"/>
<evidence type="ECO:0000256" key="1">
    <source>
        <dbReference type="SAM" id="MobiDB-lite"/>
    </source>
</evidence>
<reference evidence="3" key="2">
    <citation type="submission" date="2015-01" db="EMBL/GenBank/DDBJ databases">
        <title>Evolutionary Origins and Diversification of the Mycorrhizal Mutualists.</title>
        <authorList>
            <consortium name="DOE Joint Genome Institute"/>
            <consortium name="Mycorrhizal Genomics Consortium"/>
            <person name="Kohler A."/>
            <person name="Kuo A."/>
            <person name="Nagy L.G."/>
            <person name="Floudas D."/>
            <person name="Copeland A."/>
            <person name="Barry K.W."/>
            <person name="Cichocki N."/>
            <person name="Veneault-Fourrey C."/>
            <person name="LaButti K."/>
            <person name="Lindquist E.A."/>
            <person name="Lipzen A."/>
            <person name="Lundell T."/>
            <person name="Morin E."/>
            <person name="Murat C."/>
            <person name="Riley R."/>
            <person name="Ohm R."/>
            <person name="Sun H."/>
            <person name="Tunlid A."/>
            <person name="Henrissat B."/>
            <person name="Grigoriev I.V."/>
            <person name="Hibbett D.S."/>
            <person name="Martin F."/>
        </authorList>
    </citation>
    <scope>NUCLEOTIDE SEQUENCE [LARGE SCALE GENOMIC DNA]</scope>
    <source>
        <strain evidence="3">LaAM-08-1</strain>
    </source>
</reference>
<dbReference type="Proteomes" id="UP000054477">
    <property type="component" value="Unassembled WGS sequence"/>
</dbReference>
<dbReference type="HOGENOM" id="CLU_1019651_0_0_1"/>
<keyword evidence="3" id="KW-1185">Reference proteome</keyword>
<dbReference type="AlphaFoldDB" id="A0A0C9X7W8"/>
<dbReference type="EMBL" id="KN838829">
    <property type="protein sequence ID" value="KIJ93716.1"/>
    <property type="molecule type" value="Genomic_DNA"/>
</dbReference>
<feature type="compositionally biased region" description="Pro residues" evidence="1">
    <location>
        <begin position="217"/>
        <end position="243"/>
    </location>
</feature>
<accession>A0A0C9X7W8</accession>
<protein>
    <submittedName>
        <fullName evidence="2">Uncharacterized protein</fullName>
    </submittedName>
</protein>
<organism evidence="2 3">
    <name type="scientific">Laccaria amethystina LaAM-08-1</name>
    <dbReference type="NCBI Taxonomy" id="1095629"/>
    <lineage>
        <taxon>Eukaryota</taxon>
        <taxon>Fungi</taxon>
        <taxon>Dikarya</taxon>
        <taxon>Basidiomycota</taxon>
        <taxon>Agaricomycotina</taxon>
        <taxon>Agaricomycetes</taxon>
        <taxon>Agaricomycetidae</taxon>
        <taxon>Agaricales</taxon>
        <taxon>Agaricineae</taxon>
        <taxon>Hydnangiaceae</taxon>
        <taxon>Laccaria</taxon>
    </lineage>
</organism>
<reference evidence="2 3" key="1">
    <citation type="submission" date="2014-04" db="EMBL/GenBank/DDBJ databases">
        <authorList>
            <consortium name="DOE Joint Genome Institute"/>
            <person name="Kuo A."/>
            <person name="Kohler A."/>
            <person name="Nagy L.G."/>
            <person name="Floudas D."/>
            <person name="Copeland A."/>
            <person name="Barry K.W."/>
            <person name="Cichocki N."/>
            <person name="Veneault-Fourrey C."/>
            <person name="LaButti K."/>
            <person name="Lindquist E.A."/>
            <person name="Lipzen A."/>
            <person name="Lundell T."/>
            <person name="Morin E."/>
            <person name="Murat C."/>
            <person name="Sun H."/>
            <person name="Tunlid A."/>
            <person name="Henrissat B."/>
            <person name="Grigoriev I.V."/>
            <person name="Hibbett D.S."/>
            <person name="Martin F."/>
            <person name="Nordberg H.P."/>
            <person name="Cantor M.N."/>
            <person name="Hua S.X."/>
        </authorList>
    </citation>
    <scope>NUCLEOTIDE SEQUENCE [LARGE SCALE GENOMIC DNA]</scope>
    <source>
        <strain evidence="2 3">LaAM-08-1</strain>
    </source>
</reference>